<comment type="caution">
    <text evidence="1">The sequence shown here is derived from an EMBL/GenBank/DDBJ whole genome shotgun (WGS) entry which is preliminary data.</text>
</comment>
<accession>A0ABQ2YBB2</accession>
<sequence>MKDDNVLFLNVPSPEKGHRALDDLRAGHTAGRLTLREGAVIARADDGSLDFPDAVDNSGTARAFAVGGLIGGLLGILGGPLGVMIGFGAGGLIGGVRDAREATAANAALEMLAAEVPPGSTVLAVEIVEDGPAAADEILAPYGEATRYRTEDIRHEVEAAIAQH</sequence>
<dbReference type="EMBL" id="BMUT01000004">
    <property type="protein sequence ID" value="GGX77729.1"/>
    <property type="molecule type" value="Genomic_DNA"/>
</dbReference>
<organism evidence="1 2">
    <name type="scientific">Streptomyces hiroshimensis</name>
    <dbReference type="NCBI Taxonomy" id="66424"/>
    <lineage>
        <taxon>Bacteria</taxon>
        <taxon>Bacillati</taxon>
        <taxon>Actinomycetota</taxon>
        <taxon>Actinomycetes</taxon>
        <taxon>Kitasatosporales</taxon>
        <taxon>Streptomycetaceae</taxon>
        <taxon>Streptomyces</taxon>
    </lineage>
</organism>
<keyword evidence="2" id="KW-1185">Reference proteome</keyword>
<evidence type="ECO:0008006" key="3">
    <source>
        <dbReference type="Google" id="ProtNLM"/>
    </source>
</evidence>
<evidence type="ECO:0000313" key="2">
    <source>
        <dbReference type="Proteomes" id="UP000659223"/>
    </source>
</evidence>
<reference evidence="2" key="1">
    <citation type="journal article" date="2019" name="Int. J. Syst. Evol. Microbiol.">
        <title>The Global Catalogue of Microorganisms (GCM) 10K type strain sequencing project: providing services to taxonomists for standard genome sequencing and annotation.</title>
        <authorList>
            <consortium name="The Broad Institute Genomics Platform"/>
            <consortium name="The Broad Institute Genome Sequencing Center for Infectious Disease"/>
            <person name="Wu L."/>
            <person name="Ma J."/>
        </authorList>
    </citation>
    <scope>NUCLEOTIDE SEQUENCE [LARGE SCALE GENOMIC DNA]</scope>
    <source>
        <strain evidence="2">JCM 4586</strain>
    </source>
</reference>
<gene>
    <name evidence="1" type="ORF">GCM10010324_24070</name>
</gene>
<proteinExistence type="predicted"/>
<name>A0ABQ2YBB2_9ACTN</name>
<evidence type="ECO:0000313" key="1">
    <source>
        <dbReference type="EMBL" id="GGX77729.1"/>
    </source>
</evidence>
<dbReference type="RefSeq" id="WP_190021651.1">
    <property type="nucleotide sequence ID" value="NZ_BMUT01000004.1"/>
</dbReference>
<dbReference type="Proteomes" id="UP000659223">
    <property type="component" value="Unassembled WGS sequence"/>
</dbReference>
<protein>
    <recommendedName>
        <fullName evidence="3">DUF1269 domain-containing protein</fullName>
    </recommendedName>
</protein>